<dbReference type="STRING" id="1227490.C479_10190"/>
<protein>
    <submittedName>
        <fullName evidence="3">Uncharacterized protein</fullName>
    </submittedName>
</protein>
<proteinExistence type="predicted"/>
<evidence type="ECO:0000313" key="4">
    <source>
        <dbReference type="Proteomes" id="UP000011560"/>
    </source>
</evidence>
<feature type="transmembrane region" description="Helical" evidence="2">
    <location>
        <begin position="41"/>
        <end position="57"/>
    </location>
</feature>
<feature type="transmembrane region" description="Helical" evidence="2">
    <location>
        <begin position="64"/>
        <end position="83"/>
    </location>
</feature>
<evidence type="ECO:0000256" key="1">
    <source>
        <dbReference type="SAM" id="MobiDB-lite"/>
    </source>
</evidence>
<feature type="transmembrane region" description="Helical" evidence="2">
    <location>
        <begin position="108"/>
        <end position="125"/>
    </location>
</feature>
<dbReference type="Proteomes" id="UP000011560">
    <property type="component" value="Unassembled WGS sequence"/>
</dbReference>
<evidence type="ECO:0000256" key="2">
    <source>
        <dbReference type="SAM" id="Phobius"/>
    </source>
</evidence>
<reference evidence="3 4" key="1">
    <citation type="journal article" date="2014" name="PLoS Genet.">
        <title>Phylogenetically driven sequencing of extremely halophilic archaea reveals strategies for static and dynamic osmo-response.</title>
        <authorList>
            <person name="Becker E.A."/>
            <person name="Seitzer P.M."/>
            <person name="Tritt A."/>
            <person name="Larsen D."/>
            <person name="Krusor M."/>
            <person name="Yao A.I."/>
            <person name="Wu D."/>
            <person name="Madern D."/>
            <person name="Eisen J.A."/>
            <person name="Darling A.E."/>
            <person name="Facciotti M.T."/>
        </authorList>
    </citation>
    <scope>NUCLEOTIDE SEQUENCE [LARGE SCALE GENOMIC DNA]</scope>
    <source>
        <strain evidence="3 4">JCM 14624</strain>
    </source>
</reference>
<dbReference type="AlphaFoldDB" id="M0BGF7"/>
<name>M0BGF7_9EURY</name>
<keyword evidence="2" id="KW-0812">Transmembrane</keyword>
<sequence>MATKLVLLGGAVTIVAAFLPWISVELGPFSESVTGIDGDDGMITLVLAAGAMAVAYLREWSPFTAGGVVVLGGLAALLGLLYISDPLMGADVSEAEREMAEAMASPEIGLYLTVLGGLVVAAGGFKGYQDRSSGESTGAAVEATSPEAEP</sequence>
<keyword evidence="2" id="KW-0472">Membrane</keyword>
<dbReference type="EMBL" id="AOIQ01000016">
    <property type="protein sequence ID" value="ELZ09935.1"/>
    <property type="molecule type" value="Genomic_DNA"/>
</dbReference>
<keyword evidence="4" id="KW-1185">Reference proteome</keyword>
<feature type="region of interest" description="Disordered" evidence="1">
    <location>
        <begin position="129"/>
        <end position="150"/>
    </location>
</feature>
<comment type="caution">
    <text evidence="3">The sequence shown here is derived from an EMBL/GenBank/DDBJ whole genome shotgun (WGS) entry which is preliminary data.</text>
</comment>
<gene>
    <name evidence="3" type="ORF">C479_10190</name>
</gene>
<organism evidence="3 4">
    <name type="scientific">Halovivax asiaticus JCM 14624</name>
    <dbReference type="NCBI Taxonomy" id="1227490"/>
    <lineage>
        <taxon>Archaea</taxon>
        <taxon>Methanobacteriati</taxon>
        <taxon>Methanobacteriota</taxon>
        <taxon>Stenosarchaea group</taxon>
        <taxon>Halobacteria</taxon>
        <taxon>Halobacteriales</taxon>
        <taxon>Natrialbaceae</taxon>
        <taxon>Halovivax</taxon>
    </lineage>
</organism>
<accession>M0BGF7</accession>
<evidence type="ECO:0000313" key="3">
    <source>
        <dbReference type="EMBL" id="ELZ09935.1"/>
    </source>
</evidence>
<keyword evidence="2" id="KW-1133">Transmembrane helix</keyword>